<dbReference type="AlphaFoldDB" id="A0A3L8E2E9"/>
<dbReference type="Proteomes" id="UP000279307">
    <property type="component" value="Chromosome 1"/>
</dbReference>
<organism evidence="1 2">
    <name type="scientific">Ooceraea biroi</name>
    <name type="common">Clonal raider ant</name>
    <name type="synonym">Cerapachys biroi</name>
    <dbReference type="NCBI Taxonomy" id="2015173"/>
    <lineage>
        <taxon>Eukaryota</taxon>
        <taxon>Metazoa</taxon>
        <taxon>Ecdysozoa</taxon>
        <taxon>Arthropoda</taxon>
        <taxon>Hexapoda</taxon>
        <taxon>Insecta</taxon>
        <taxon>Pterygota</taxon>
        <taxon>Neoptera</taxon>
        <taxon>Endopterygota</taxon>
        <taxon>Hymenoptera</taxon>
        <taxon>Apocrita</taxon>
        <taxon>Aculeata</taxon>
        <taxon>Formicoidea</taxon>
        <taxon>Formicidae</taxon>
        <taxon>Dorylinae</taxon>
        <taxon>Ooceraea</taxon>
    </lineage>
</organism>
<dbReference type="EMBL" id="QOIP01000001">
    <property type="protein sequence ID" value="RLU26702.1"/>
    <property type="molecule type" value="Genomic_DNA"/>
</dbReference>
<sequence length="100" mass="11374">MDCLRFSETKLHKSSVSHAITTSVITHANAIKKKAFKKSELKFDWTAGGCKYRWQGRTSCADTLRDDAQHPDAVACNASQMHRDTIMIEDLYLLYLILIL</sequence>
<proteinExistence type="predicted"/>
<evidence type="ECO:0000313" key="2">
    <source>
        <dbReference type="Proteomes" id="UP000279307"/>
    </source>
</evidence>
<protein>
    <submittedName>
        <fullName evidence="1">Uncharacterized protein</fullName>
    </submittedName>
</protein>
<reference evidence="1 2" key="1">
    <citation type="journal article" date="2018" name="Genome Res.">
        <title>The genomic architecture and molecular evolution of ant odorant receptors.</title>
        <authorList>
            <person name="McKenzie S.K."/>
            <person name="Kronauer D.J.C."/>
        </authorList>
    </citation>
    <scope>NUCLEOTIDE SEQUENCE [LARGE SCALE GENOMIC DNA]</scope>
    <source>
        <strain evidence="1">Clonal line C1</strain>
    </source>
</reference>
<gene>
    <name evidence="1" type="ORF">DMN91_000499</name>
</gene>
<name>A0A3L8E2E9_OOCBI</name>
<evidence type="ECO:0000313" key="1">
    <source>
        <dbReference type="EMBL" id="RLU26702.1"/>
    </source>
</evidence>
<comment type="caution">
    <text evidence="1">The sequence shown here is derived from an EMBL/GenBank/DDBJ whole genome shotgun (WGS) entry which is preliminary data.</text>
</comment>
<accession>A0A3L8E2E9</accession>